<reference evidence="2" key="1">
    <citation type="journal article" date="2019" name="Int. J. Syst. Evol. Microbiol.">
        <title>The Global Catalogue of Microorganisms (GCM) 10K type strain sequencing project: providing services to taxonomists for standard genome sequencing and annotation.</title>
        <authorList>
            <consortium name="The Broad Institute Genomics Platform"/>
            <consortium name="The Broad Institute Genome Sequencing Center for Infectious Disease"/>
            <person name="Wu L."/>
            <person name="Ma J."/>
        </authorList>
    </citation>
    <scope>NUCLEOTIDE SEQUENCE [LARGE SCALE GENOMIC DNA]</scope>
    <source>
        <strain evidence="2">CCUG 63563</strain>
    </source>
</reference>
<comment type="caution">
    <text evidence="1">The sequence shown here is derived from an EMBL/GenBank/DDBJ whole genome shotgun (WGS) entry which is preliminary data.</text>
</comment>
<protein>
    <submittedName>
        <fullName evidence="1">Uncharacterized protein</fullName>
    </submittedName>
</protein>
<sequence length="351" mass="40559">MAKNTTKDIQQQLITIGETLGFRAQEEFTFERQQGYTPRYDVVWLLDVQKLNVAHLPGVMLLDERWLPFAAFEIEGSTTSSKNQVGNVGNLLMAPTQYRFIVVANEQATTERDTYRRGVKIVRTMQELFGNYELFFLDASMLHTLEHLEETTIVLAPERAARLKGSGGEKQSLQIAKRLYPLLAKTKLALHQDYTSDYYKIHYEQKTKRPKEYTYEPSPLERRPLRGVTSYYYCSKIDWSAGFEIEGGFVQFLRQLAENLGPDVTLYPRLAHLLKYPNVTSIYYPLLGIEFETGQNKHAIGGLMNAGRLHQFGWIVADESFRNAVETYQTHFGLQNTYFLPTQRLKGERER</sequence>
<evidence type="ECO:0000313" key="2">
    <source>
        <dbReference type="Proteomes" id="UP001596976"/>
    </source>
</evidence>
<dbReference type="RefSeq" id="WP_381012497.1">
    <property type="nucleotide sequence ID" value="NZ_JBHTJF010000033.1"/>
</dbReference>
<keyword evidence="2" id="KW-1185">Reference proteome</keyword>
<proteinExistence type="predicted"/>
<organism evidence="1 2">
    <name type="scientific">Savagea faecisuis</name>
    <dbReference type="NCBI Taxonomy" id="1274803"/>
    <lineage>
        <taxon>Bacteria</taxon>
        <taxon>Bacillati</taxon>
        <taxon>Bacillota</taxon>
        <taxon>Bacilli</taxon>
        <taxon>Bacillales</taxon>
        <taxon>Caryophanaceae</taxon>
        <taxon>Savagea</taxon>
    </lineage>
</organism>
<gene>
    <name evidence="1" type="ORF">ACFQ0V_09060</name>
</gene>
<dbReference type="Proteomes" id="UP001596976">
    <property type="component" value="Unassembled WGS sequence"/>
</dbReference>
<name>A0ABW3GXP1_9BACL</name>
<dbReference type="EMBL" id="JBHTJF010000033">
    <property type="protein sequence ID" value="MFD0943894.1"/>
    <property type="molecule type" value="Genomic_DNA"/>
</dbReference>
<accession>A0ABW3GXP1</accession>
<evidence type="ECO:0000313" key="1">
    <source>
        <dbReference type="EMBL" id="MFD0943894.1"/>
    </source>
</evidence>